<keyword evidence="3" id="KW-1185">Reference proteome</keyword>
<reference evidence="2" key="1">
    <citation type="submission" date="2023-12" db="EMBL/GenBank/DDBJ databases">
        <title>Mannheima indologenes sp. nov. proposed for Clade V organisms of Mannheimia.</title>
        <authorList>
            <person name="Christensen H."/>
        </authorList>
    </citation>
    <scope>NUCLEOTIDE SEQUENCE</scope>
    <source>
        <strain evidence="2">M14.4</strain>
    </source>
</reference>
<comment type="caution">
    <text evidence="2">The sequence shown here is derived from an EMBL/GenBank/DDBJ whole genome shotgun (WGS) entry which is preliminary data.</text>
</comment>
<proteinExistence type="predicted"/>
<dbReference type="SMART" id="SM00530">
    <property type="entry name" value="HTH_XRE"/>
    <property type="match status" value="1"/>
</dbReference>
<dbReference type="Gene3D" id="1.10.260.40">
    <property type="entry name" value="lambda repressor-like DNA-binding domains"/>
    <property type="match status" value="1"/>
</dbReference>
<gene>
    <name evidence="2" type="ORF">V6W77_01275</name>
</gene>
<evidence type="ECO:0000259" key="1">
    <source>
        <dbReference type="PROSITE" id="PS50943"/>
    </source>
</evidence>
<dbReference type="PROSITE" id="PS50943">
    <property type="entry name" value="HTH_CROC1"/>
    <property type="match status" value="1"/>
</dbReference>
<sequence>MENEKLEFVSLDEFKQELLEQDPSFIERLKVHKLQQAMIQQLKQDRISQKLSQQEIAQRTGIKTQNISRLERGLVIPKADTLIKYAQALGGSFQYIPSRS</sequence>
<name>A0ABU7ZC79_9PAST</name>
<evidence type="ECO:0000313" key="2">
    <source>
        <dbReference type="EMBL" id="MEG9474905.1"/>
    </source>
</evidence>
<dbReference type="Pfam" id="PF01381">
    <property type="entry name" value="HTH_3"/>
    <property type="match status" value="1"/>
</dbReference>
<dbReference type="EMBL" id="JBAJJM010000001">
    <property type="protein sequence ID" value="MEG9474905.1"/>
    <property type="molecule type" value="Genomic_DNA"/>
</dbReference>
<dbReference type="InterPro" id="IPR001387">
    <property type="entry name" value="Cro/C1-type_HTH"/>
</dbReference>
<evidence type="ECO:0000313" key="3">
    <source>
        <dbReference type="Proteomes" id="UP001432017"/>
    </source>
</evidence>
<feature type="domain" description="HTH cro/C1-type" evidence="1">
    <location>
        <begin position="42"/>
        <end position="96"/>
    </location>
</feature>
<dbReference type="Proteomes" id="UP001432017">
    <property type="component" value="Unassembled WGS sequence"/>
</dbReference>
<protein>
    <submittedName>
        <fullName evidence="2">Helix-turn-helix transcriptional regulator</fullName>
    </submittedName>
</protein>
<accession>A0ABU7ZC79</accession>
<dbReference type="RefSeq" id="WP_334253546.1">
    <property type="nucleotide sequence ID" value="NZ_JBAJJM010000001.1"/>
</dbReference>
<organism evidence="2 3">
    <name type="scientific">Mannheimia indoligenes</name>
    <dbReference type="NCBI Taxonomy" id="3103145"/>
    <lineage>
        <taxon>Bacteria</taxon>
        <taxon>Pseudomonadati</taxon>
        <taxon>Pseudomonadota</taxon>
        <taxon>Gammaproteobacteria</taxon>
        <taxon>Pasteurellales</taxon>
        <taxon>Pasteurellaceae</taxon>
        <taxon>Mannheimia</taxon>
    </lineage>
</organism>
<dbReference type="SUPFAM" id="SSF47413">
    <property type="entry name" value="lambda repressor-like DNA-binding domains"/>
    <property type="match status" value="1"/>
</dbReference>
<dbReference type="InterPro" id="IPR010982">
    <property type="entry name" value="Lambda_DNA-bd_dom_sf"/>
</dbReference>
<dbReference type="CDD" id="cd00093">
    <property type="entry name" value="HTH_XRE"/>
    <property type="match status" value="1"/>
</dbReference>